<protein>
    <submittedName>
        <fullName evidence="5">2-phospho-L-lactate guanylyltransferase</fullName>
        <ecNumber evidence="5">2.7.7.68</ecNumber>
    </submittedName>
</protein>
<evidence type="ECO:0000256" key="1">
    <source>
        <dbReference type="ARBA" id="ARBA00022679"/>
    </source>
</evidence>
<evidence type="ECO:0000256" key="4">
    <source>
        <dbReference type="ARBA" id="ARBA00023134"/>
    </source>
</evidence>
<dbReference type="RefSeq" id="WP_173145108.1">
    <property type="nucleotide sequence ID" value="NZ_CP053985.1"/>
</dbReference>
<dbReference type="GO" id="GO:0005525">
    <property type="term" value="F:GTP binding"/>
    <property type="evidence" value="ECO:0007669"/>
    <property type="project" value="UniProtKB-KW"/>
</dbReference>
<name>A0A7D4HRK4_9BURK</name>
<organism evidence="5 6">
    <name type="scientific">Achromobacter pestifer</name>
    <dbReference type="NCBI Taxonomy" id="1353889"/>
    <lineage>
        <taxon>Bacteria</taxon>
        <taxon>Pseudomonadati</taxon>
        <taxon>Pseudomonadota</taxon>
        <taxon>Betaproteobacteria</taxon>
        <taxon>Burkholderiales</taxon>
        <taxon>Alcaligenaceae</taxon>
        <taxon>Achromobacter</taxon>
    </lineage>
</organism>
<dbReference type="GO" id="GO:0043814">
    <property type="term" value="F:phospholactate guanylyltransferase activity"/>
    <property type="evidence" value="ECO:0007669"/>
    <property type="project" value="UniProtKB-EC"/>
</dbReference>
<sequence>MKTLIAMPMKAYADAKTRLSGELDSGARQRLAKVLFEYGQAFFSENYPQLDRLVVTPSSEVARAARRAGASALREPIGVAGLNAAVAMALSYARLRRYDRLIVLPADLAILKTVEFDALLELADRYDLVTARAHDGGTNALLLKLPNAFTFRYGADSARKHLHQALELGMRAVTVSLPFIGLDVDSPCDRAEARRIGVGAGAYL</sequence>
<evidence type="ECO:0000256" key="3">
    <source>
        <dbReference type="ARBA" id="ARBA00022741"/>
    </source>
</evidence>
<accession>A0A7D4HRK4</accession>
<dbReference type="InterPro" id="IPR029044">
    <property type="entry name" value="Nucleotide-diphossugar_trans"/>
</dbReference>
<keyword evidence="6" id="KW-1185">Reference proteome</keyword>
<dbReference type="SUPFAM" id="SSF53448">
    <property type="entry name" value="Nucleotide-diphospho-sugar transferases"/>
    <property type="match status" value="1"/>
</dbReference>
<evidence type="ECO:0000313" key="6">
    <source>
        <dbReference type="Proteomes" id="UP000500970"/>
    </source>
</evidence>
<keyword evidence="3" id="KW-0547">Nucleotide-binding</keyword>
<keyword evidence="1 5" id="KW-0808">Transferase</keyword>
<keyword evidence="2 5" id="KW-0548">Nucleotidyltransferase</keyword>
<dbReference type="KEGG" id="apes:FOC84_15070"/>
<gene>
    <name evidence="5" type="primary">cofC</name>
    <name evidence="5" type="ORF">FOC84_15070</name>
</gene>
<dbReference type="Pfam" id="PF01983">
    <property type="entry name" value="CofC"/>
    <property type="match status" value="1"/>
</dbReference>
<evidence type="ECO:0000256" key="2">
    <source>
        <dbReference type="ARBA" id="ARBA00022695"/>
    </source>
</evidence>
<keyword evidence="4" id="KW-0342">GTP-binding</keyword>
<dbReference type="AlphaFoldDB" id="A0A7D4HRK4"/>
<dbReference type="PANTHER" id="PTHR40392:SF1">
    <property type="entry name" value="2-PHOSPHO-L-LACTATE GUANYLYLTRANSFERASE"/>
    <property type="match status" value="1"/>
</dbReference>
<dbReference type="NCBIfam" id="TIGR03552">
    <property type="entry name" value="F420_cofC"/>
    <property type="match status" value="1"/>
</dbReference>
<proteinExistence type="predicted"/>
<dbReference type="Gene3D" id="3.90.550.10">
    <property type="entry name" value="Spore Coat Polysaccharide Biosynthesis Protein SpsA, Chain A"/>
    <property type="match status" value="1"/>
</dbReference>
<evidence type="ECO:0000313" key="5">
    <source>
        <dbReference type="EMBL" id="QKH36197.1"/>
    </source>
</evidence>
<reference evidence="5 6" key="1">
    <citation type="submission" date="2020-05" db="EMBL/GenBank/DDBJ databases">
        <title>FDA dAtabase for Regulatory Grade micrObial Sequences (FDA-ARGOS): Supporting development and validation of Infectious Disease Dx tests.</title>
        <authorList>
            <person name="Sproer C."/>
            <person name="Gronow S."/>
            <person name="Severitt S."/>
            <person name="Schroder I."/>
            <person name="Tallon L."/>
            <person name="Sadzewicz L."/>
            <person name="Zhao X."/>
            <person name="Vavikolanu K."/>
            <person name="Mehta A."/>
            <person name="Aluvathingal J."/>
            <person name="Nadendla S."/>
            <person name="Myers T."/>
            <person name="Yan Y."/>
            <person name="Sichtig H."/>
        </authorList>
    </citation>
    <scope>NUCLEOTIDE SEQUENCE [LARGE SCALE GENOMIC DNA]</scope>
    <source>
        <strain evidence="5 6">FDAARGOS_790</strain>
    </source>
</reference>
<dbReference type="InterPro" id="IPR002835">
    <property type="entry name" value="CofC"/>
</dbReference>
<dbReference type="EC" id="2.7.7.68" evidence="5"/>
<dbReference type="EMBL" id="CP053985">
    <property type="protein sequence ID" value="QKH36197.1"/>
    <property type="molecule type" value="Genomic_DNA"/>
</dbReference>
<dbReference type="PANTHER" id="PTHR40392">
    <property type="entry name" value="2-PHOSPHO-L-LACTATE GUANYLYLTRANSFERASE"/>
    <property type="match status" value="1"/>
</dbReference>
<dbReference type="Proteomes" id="UP000500970">
    <property type="component" value="Chromosome"/>
</dbReference>